<feature type="compositionally biased region" description="Basic and acidic residues" evidence="2">
    <location>
        <begin position="252"/>
        <end position="266"/>
    </location>
</feature>
<organism evidence="3 4">
    <name type="scientific">Tritrichomonas musculus</name>
    <dbReference type="NCBI Taxonomy" id="1915356"/>
    <lineage>
        <taxon>Eukaryota</taxon>
        <taxon>Metamonada</taxon>
        <taxon>Parabasalia</taxon>
        <taxon>Tritrichomonadida</taxon>
        <taxon>Tritrichomonadidae</taxon>
        <taxon>Tritrichomonas</taxon>
    </lineage>
</organism>
<reference evidence="3 4" key="1">
    <citation type="submission" date="2024-04" db="EMBL/GenBank/DDBJ databases">
        <title>Tritrichomonas musculus Genome.</title>
        <authorList>
            <person name="Alves-Ferreira E."/>
            <person name="Grigg M."/>
            <person name="Lorenzi H."/>
            <person name="Galac M."/>
        </authorList>
    </citation>
    <scope>NUCLEOTIDE SEQUENCE [LARGE SCALE GENOMIC DNA]</scope>
    <source>
        <strain evidence="3 4">EAF2021</strain>
    </source>
</reference>
<evidence type="ECO:0000256" key="1">
    <source>
        <dbReference type="SAM" id="Coils"/>
    </source>
</evidence>
<keyword evidence="1" id="KW-0175">Coiled coil</keyword>
<feature type="region of interest" description="Disordered" evidence="2">
    <location>
        <begin position="190"/>
        <end position="266"/>
    </location>
</feature>
<protein>
    <submittedName>
        <fullName evidence="3">Uncharacterized protein</fullName>
    </submittedName>
</protein>
<evidence type="ECO:0000256" key="2">
    <source>
        <dbReference type="SAM" id="MobiDB-lite"/>
    </source>
</evidence>
<gene>
    <name evidence="3" type="ORF">M9Y10_000871</name>
</gene>
<proteinExistence type="predicted"/>
<evidence type="ECO:0000313" key="3">
    <source>
        <dbReference type="EMBL" id="KAK8898579.1"/>
    </source>
</evidence>
<keyword evidence="4" id="KW-1185">Reference proteome</keyword>
<feature type="coiled-coil region" evidence="1">
    <location>
        <begin position="54"/>
        <end position="81"/>
    </location>
</feature>
<sequence length="266" mass="29354">MSSSPADLSAAAIKLAIETTANAIVVEQENAKLHEQLQKNLQLLGDFEIAAPRAQLLQKQLKEKEALLEQKRQELVEVQQSIISTLQNQSQAPIDQGQQSLAAIPTVMNHVQKLITDLTEEAVNQKTIAVPILSLFKAAGVINSLYETLSNNGIIQETQEEKQERINTFVSTQQDILTKLREVVQNVQESQLHDYEEEEEAEAGTDSHKPQAEEVTEQTPAENPPQTETTTPVETATQASSTEEATQPSSTEEAKPLENPEQAEQK</sequence>
<dbReference type="EMBL" id="JAPFFF010000001">
    <property type="protein sequence ID" value="KAK8898579.1"/>
    <property type="molecule type" value="Genomic_DNA"/>
</dbReference>
<comment type="caution">
    <text evidence="3">The sequence shown here is derived from an EMBL/GenBank/DDBJ whole genome shotgun (WGS) entry which is preliminary data.</text>
</comment>
<accession>A0ABR2L5H8</accession>
<name>A0ABR2L5H8_9EUKA</name>
<evidence type="ECO:0000313" key="4">
    <source>
        <dbReference type="Proteomes" id="UP001470230"/>
    </source>
</evidence>
<dbReference type="Proteomes" id="UP001470230">
    <property type="component" value="Unassembled WGS sequence"/>
</dbReference>
<feature type="compositionally biased region" description="Low complexity" evidence="2">
    <location>
        <begin position="217"/>
        <end position="247"/>
    </location>
</feature>